<protein>
    <submittedName>
        <fullName evidence="3">Uncharacterized protein</fullName>
    </submittedName>
</protein>
<feature type="compositionally biased region" description="Low complexity" evidence="2">
    <location>
        <begin position="297"/>
        <end position="316"/>
    </location>
</feature>
<evidence type="ECO:0000256" key="1">
    <source>
        <dbReference type="SAM" id="Coils"/>
    </source>
</evidence>
<proteinExistence type="predicted"/>
<feature type="compositionally biased region" description="Basic and acidic residues" evidence="2">
    <location>
        <begin position="38"/>
        <end position="47"/>
    </location>
</feature>
<evidence type="ECO:0000313" key="3">
    <source>
        <dbReference type="EMBL" id="KAE9965214.1"/>
    </source>
</evidence>
<organism evidence="3 4">
    <name type="scientific">Venturia inaequalis</name>
    <name type="common">Apple scab fungus</name>
    <dbReference type="NCBI Taxonomy" id="5025"/>
    <lineage>
        <taxon>Eukaryota</taxon>
        <taxon>Fungi</taxon>
        <taxon>Dikarya</taxon>
        <taxon>Ascomycota</taxon>
        <taxon>Pezizomycotina</taxon>
        <taxon>Dothideomycetes</taxon>
        <taxon>Pleosporomycetidae</taxon>
        <taxon>Venturiales</taxon>
        <taxon>Venturiaceae</taxon>
        <taxon>Venturia</taxon>
    </lineage>
</organism>
<comment type="caution">
    <text evidence="3">The sequence shown here is derived from an EMBL/GenBank/DDBJ whole genome shotgun (WGS) entry which is preliminary data.</text>
</comment>
<feature type="region of interest" description="Disordered" evidence="2">
    <location>
        <begin position="490"/>
        <end position="509"/>
    </location>
</feature>
<evidence type="ECO:0000256" key="2">
    <source>
        <dbReference type="SAM" id="MobiDB-lite"/>
    </source>
</evidence>
<feature type="compositionally biased region" description="Polar residues" evidence="2">
    <location>
        <begin position="223"/>
        <end position="234"/>
    </location>
</feature>
<reference evidence="3 4" key="1">
    <citation type="submission" date="2019-11" db="EMBL/GenBank/DDBJ databases">
        <title>Venturia inaequalis Genome Resource.</title>
        <authorList>
            <person name="Lichtner F.J."/>
        </authorList>
    </citation>
    <scope>NUCLEOTIDE SEQUENCE [LARGE SCALE GENOMIC DNA]</scope>
    <source>
        <strain evidence="3">Bline_iso_100314</strain>
    </source>
</reference>
<feature type="region of interest" description="Disordered" evidence="2">
    <location>
        <begin position="1"/>
        <end position="20"/>
    </location>
</feature>
<dbReference type="Proteomes" id="UP000433883">
    <property type="component" value="Unassembled WGS sequence"/>
</dbReference>
<dbReference type="AlphaFoldDB" id="A0A8H3YLR4"/>
<feature type="coiled-coil region" evidence="1">
    <location>
        <begin position="519"/>
        <end position="546"/>
    </location>
</feature>
<feature type="compositionally biased region" description="Basic and acidic residues" evidence="2">
    <location>
        <begin position="194"/>
        <end position="204"/>
    </location>
</feature>
<accession>A0A8H3YLR4</accession>
<feature type="compositionally biased region" description="Low complexity" evidence="2">
    <location>
        <begin position="424"/>
        <end position="461"/>
    </location>
</feature>
<dbReference type="EMBL" id="WNWQ01000627">
    <property type="protein sequence ID" value="KAE9965214.1"/>
    <property type="molecule type" value="Genomic_DNA"/>
</dbReference>
<feature type="compositionally biased region" description="Low complexity" evidence="2">
    <location>
        <begin position="325"/>
        <end position="335"/>
    </location>
</feature>
<evidence type="ECO:0000313" key="4">
    <source>
        <dbReference type="Proteomes" id="UP000433883"/>
    </source>
</evidence>
<sequence>MARLSQQDAQGHGDIRSWFGVPKAVSNAVTAVQSYVSPRKDRTKDPHIPSATPPTPVSHHGDAQTEDADMRYQASNKELKGLSIGVDRYESMKNAGKKRTNTSTGTVSPSAKRSPISRTSMESSPSKSVERESSAAGTSRDTKQTSKKLHIELNGSPRIARKCDLYAPNAENPLSSPTIPRPSKRQKFSHGSTSRKEKSAESESRPSTTRILEWHKEPRPGLRSSSGVKRVTSTTKKREASFVDQDKENNPVKDKEDLGLSESSLASKRSLKRKGDEPAQISRTPPSRSQSKRDAKPSSNPSSPSRSITKSNSSRTLKSLKVATSSSPSDSSVGSLDRKRKRDVPVGVPGLQSSPRRKPPVLSPISTALGAPEPELPTEMPRQRSASVTSNITIEDVSSPREDVSRQLWPAAQSGNSEREREISSSPPSTEPNTATQAPSLSFPSKASTSFSSLLRSSQPSKRIVSHGQEVVLGSDDDSDASLPDVGVLFKKKKPNPAPKVPVSEPEPKPKYAFSMQALLQEEKQAKAADARIEAAKSRLQTYSNSALVQNGQIVTSESAMACLVENGDQDEGNARRVKEAFRRTEVLDYHDVWHFFNEEPPARTTNTFPRFRISNKPLASILNDPAKRQQAFITGFLTRLATHTALPKEVMLWMMDEVCREPREILVQSYINVLEASISRYQEIVTPMRVDSLFKQLGVTETVFTPESRISASKEPVGIEKRPIIRRVHALVTLIDRLAAHMTSDSRKRALHLLALASFDDSVVQDCHLSVQIEATINKLLQVIPDDDFEQEILDVGGHLFRTVRAAVLRQQLIQALPCYSSRSHRFRRQLALAFALKSAQHLESSLENPKTISHVLLSLQSSKHFRVTKKTNWTVMEAYFSMLDVAVDSGFSDLDFTEIPSAEPGPSAGSAGVKKNPFPARAARKAAAVNVKEDAFNDEIDGLTREVRDIMSLILDSGASDMTRTECKATAARFVKRLENGVRTKTKPVKDYYQRNEQGQGLMKNFVKKEEGVERRMGEAKDGGQATMVDVTQQVEKADVNEEEEDVPDAHEDVQRVTPPQVDKYAASDVQQKTPPHSGRHEV</sequence>
<feature type="compositionally biased region" description="Polar residues" evidence="2">
    <location>
        <begin position="384"/>
        <end position="393"/>
    </location>
</feature>
<keyword evidence="1" id="KW-0175">Coiled coil</keyword>
<feature type="compositionally biased region" description="Polar residues" evidence="2">
    <location>
        <begin position="101"/>
        <end position="121"/>
    </location>
</feature>
<name>A0A8H3YLR4_VENIN</name>
<feature type="compositionally biased region" description="Basic and acidic residues" evidence="2">
    <location>
        <begin position="236"/>
        <end position="258"/>
    </location>
</feature>
<feature type="region of interest" description="Disordered" evidence="2">
    <location>
        <begin position="35"/>
        <end position="480"/>
    </location>
</feature>
<feature type="region of interest" description="Disordered" evidence="2">
    <location>
        <begin position="1035"/>
        <end position="1085"/>
    </location>
</feature>
<gene>
    <name evidence="3" type="ORF">BLS_007766</name>
</gene>